<protein>
    <submittedName>
        <fullName evidence="3">Uncharacterized protein</fullName>
    </submittedName>
</protein>
<dbReference type="EMBL" id="SRMI01000003">
    <property type="protein sequence ID" value="TVY74315.1"/>
    <property type="molecule type" value="Genomic_DNA"/>
</dbReference>
<name>A0A559LJ66_FUSOC</name>
<sequence>MLLKSLLLPLALLQATSALSIKSPQVDASDKHQLQARAETIEVPFSCLGSQSPGICFTVAAVGVTLYKVGNFLHYHAVHTTNSQARGVVYFIFANGKVPIEYGPGINGRPGSMFVDSRMGPGVKLQG</sequence>
<evidence type="ECO:0000313" key="4">
    <source>
        <dbReference type="Proteomes" id="UP000320707"/>
    </source>
</evidence>
<dbReference type="AlphaFoldDB" id="A0A559LJ66"/>
<dbReference type="EMBL" id="SRMI01000003">
    <property type="protein sequence ID" value="TVY74204.1"/>
    <property type="molecule type" value="Genomic_DNA"/>
</dbReference>
<organism evidence="3 4">
    <name type="scientific">Fusarium oxysporum f. sp. cubense</name>
    <dbReference type="NCBI Taxonomy" id="61366"/>
    <lineage>
        <taxon>Eukaryota</taxon>
        <taxon>Fungi</taxon>
        <taxon>Dikarya</taxon>
        <taxon>Ascomycota</taxon>
        <taxon>Pezizomycotina</taxon>
        <taxon>Sordariomycetes</taxon>
        <taxon>Hypocreomycetidae</taxon>
        <taxon>Hypocreales</taxon>
        <taxon>Nectriaceae</taxon>
        <taxon>Fusarium</taxon>
        <taxon>Fusarium oxysporum species complex</taxon>
    </lineage>
</organism>
<gene>
    <name evidence="2" type="ORF">Focb16_v005502</name>
    <name evidence="3" type="ORF">Focb16_v006165</name>
</gene>
<proteinExistence type="predicted"/>
<feature type="signal peptide" evidence="1">
    <location>
        <begin position="1"/>
        <end position="18"/>
    </location>
</feature>
<comment type="caution">
    <text evidence="3">The sequence shown here is derived from an EMBL/GenBank/DDBJ whole genome shotgun (WGS) entry which is preliminary data.</text>
</comment>
<reference evidence="3 4" key="1">
    <citation type="journal article" date="2019" name="Microbiol. Resour. Announc.">
        <title>High-quality draft genome sequence of Fusarium oxysporum f. sp. cubense strain 160527, a causal agent of Panama disease.</title>
        <authorList>
            <person name="Asai S."/>
            <person name="Ayukawa Y."/>
            <person name="Gan P."/>
            <person name="Masuda S."/>
            <person name="Komatsu K."/>
            <person name="Shirasu K."/>
            <person name="Arie T."/>
        </authorList>
    </citation>
    <scope>NUCLEOTIDE SEQUENCE [LARGE SCALE GENOMIC DNA]</scope>
    <source>
        <strain evidence="3 4">160527</strain>
    </source>
</reference>
<evidence type="ECO:0000256" key="1">
    <source>
        <dbReference type="SAM" id="SignalP"/>
    </source>
</evidence>
<evidence type="ECO:0000313" key="2">
    <source>
        <dbReference type="EMBL" id="TVY74204.1"/>
    </source>
</evidence>
<feature type="chain" id="PRO_5044405714" evidence="1">
    <location>
        <begin position="19"/>
        <end position="127"/>
    </location>
</feature>
<dbReference type="Proteomes" id="UP000320707">
    <property type="component" value="Unassembled WGS sequence"/>
</dbReference>
<keyword evidence="1" id="KW-0732">Signal</keyword>
<evidence type="ECO:0000313" key="3">
    <source>
        <dbReference type="EMBL" id="TVY74315.1"/>
    </source>
</evidence>
<accession>A0A559LJ66</accession>